<comment type="caution">
    <text evidence="1">The sequence shown here is derived from an EMBL/GenBank/DDBJ whole genome shotgun (WGS) entry which is preliminary data.</text>
</comment>
<evidence type="ECO:0000313" key="2">
    <source>
        <dbReference type="EMBL" id="HAF5796908.1"/>
    </source>
</evidence>
<dbReference type="EMBL" id="DAAUOG010000023">
    <property type="protein sequence ID" value="HAF2222368.1"/>
    <property type="molecule type" value="Genomic_DNA"/>
</dbReference>
<reference evidence="1" key="2">
    <citation type="submission" date="2020-02" db="EMBL/GenBank/DDBJ databases">
        <authorList>
            <consortium name="NCBI Pathogen Detection Project"/>
        </authorList>
    </citation>
    <scope>NUCLEOTIDE SEQUENCE</scope>
    <source>
        <strain evidence="1">MA.RM_352</strain>
        <strain evidence="2">MA.RM_407</strain>
    </source>
</reference>
<accession>A0A743UGA3</accession>
<dbReference type="AlphaFoldDB" id="A0A743UGA3"/>
<sequence length="75" mass="8621">MKIKVEVNGLVYDSSNPKCKCILSDSQRKLFAFLQVLDGDVTKRYWGEYDHDAPEESIKEIMQWGGKWPSLPTAE</sequence>
<dbReference type="EMBL" id="DAAVTZ010000023">
    <property type="protein sequence ID" value="HAF5796908.1"/>
    <property type="molecule type" value="Genomic_DNA"/>
</dbReference>
<evidence type="ECO:0000313" key="1">
    <source>
        <dbReference type="EMBL" id="HAF2222368.1"/>
    </source>
</evidence>
<protein>
    <submittedName>
        <fullName evidence="1">Uncharacterized protein</fullName>
    </submittedName>
</protein>
<organism evidence="1">
    <name type="scientific">Salmonella enterica</name>
    <name type="common">Salmonella choleraesuis</name>
    <dbReference type="NCBI Taxonomy" id="28901"/>
    <lineage>
        <taxon>Bacteria</taxon>
        <taxon>Pseudomonadati</taxon>
        <taxon>Pseudomonadota</taxon>
        <taxon>Gammaproteobacteria</taxon>
        <taxon>Enterobacterales</taxon>
        <taxon>Enterobacteriaceae</taxon>
        <taxon>Salmonella</taxon>
    </lineage>
</organism>
<reference evidence="1" key="1">
    <citation type="journal article" date="2018" name="Genome Biol.">
        <title>SKESA: strategic k-mer extension for scrupulous assemblies.</title>
        <authorList>
            <person name="Souvorov A."/>
            <person name="Agarwala R."/>
            <person name="Lipman D.J."/>
        </authorList>
    </citation>
    <scope>NUCLEOTIDE SEQUENCE</scope>
    <source>
        <strain evidence="1">MA.RM_352</strain>
        <strain evidence="2">MA.RM_407</strain>
    </source>
</reference>
<gene>
    <name evidence="1" type="ORF">G8N47_004723</name>
    <name evidence="2" type="ORF">G9B93_005105</name>
</gene>
<name>A0A743UGA3_SALER</name>
<dbReference type="RefSeq" id="WP_079917035.1">
    <property type="nucleotide sequence ID" value="NZ_MYVF01000030.1"/>
</dbReference>
<proteinExistence type="predicted"/>